<reference evidence="1" key="1">
    <citation type="submission" date="2010-05" db="EMBL/GenBank/DDBJ databases">
        <title>The Genome Sequence of Magnaporthe poae strain ATCC 64411.</title>
        <authorList>
            <consortium name="The Broad Institute Genome Sequencing Platform"/>
            <consortium name="Broad Institute Genome Sequencing Center for Infectious Disease"/>
            <person name="Ma L.-J."/>
            <person name="Dead R."/>
            <person name="Young S."/>
            <person name="Zeng Q."/>
            <person name="Koehrsen M."/>
            <person name="Alvarado L."/>
            <person name="Berlin A."/>
            <person name="Chapman S.B."/>
            <person name="Chen Z."/>
            <person name="Freedman E."/>
            <person name="Gellesch M."/>
            <person name="Goldberg J."/>
            <person name="Griggs A."/>
            <person name="Gujja S."/>
            <person name="Heilman E.R."/>
            <person name="Heiman D."/>
            <person name="Hepburn T."/>
            <person name="Howarth C."/>
            <person name="Jen D."/>
            <person name="Larson L."/>
            <person name="Mehta T."/>
            <person name="Neiman D."/>
            <person name="Pearson M."/>
            <person name="Roberts A."/>
            <person name="Saif S."/>
            <person name="Shea T."/>
            <person name="Shenoy N."/>
            <person name="Sisk P."/>
            <person name="Stolte C."/>
            <person name="Sykes S."/>
            <person name="Walk T."/>
            <person name="White J."/>
            <person name="Yandava C."/>
            <person name="Haas B."/>
            <person name="Nusbaum C."/>
            <person name="Birren B."/>
        </authorList>
    </citation>
    <scope>NUCLEOTIDE SEQUENCE</scope>
    <source>
        <strain evidence="1">ATCC 64411</strain>
    </source>
</reference>
<dbReference type="EnsemblFungi" id="MAPG_06465T0">
    <property type="protein sequence ID" value="MAPG_06465T0"/>
    <property type="gene ID" value="MAPG_06465"/>
</dbReference>
<evidence type="ECO:0000313" key="1">
    <source>
        <dbReference type="EMBL" id="KLU87465.1"/>
    </source>
</evidence>
<dbReference type="EMBL" id="ADBL01001569">
    <property type="status" value="NOT_ANNOTATED_CDS"/>
    <property type="molecule type" value="Genomic_DNA"/>
</dbReference>
<reference evidence="3" key="2">
    <citation type="submission" date="2010-05" db="EMBL/GenBank/DDBJ databases">
        <title>The genome sequence of Magnaporthe poae strain ATCC 64411.</title>
        <authorList>
            <person name="Ma L.-J."/>
            <person name="Dead R."/>
            <person name="Young S."/>
            <person name="Zeng Q."/>
            <person name="Koehrsen M."/>
            <person name="Alvarado L."/>
            <person name="Berlin A."/>
            <person name="Chapman S.B."/>
            <person name="Chen Z."/>
            <person name="Freedman E."/>
            <person name="Gellesch M."/>
            <person name="Goldberg J."/>
            <person name="Griggs A."/>
            <person name="Gujja S."/>
            <person name="Heilman E.R."/>
            <person name="Heiman D."/>
            <person name="Hepburn T."/>
            <person name="Howarth C."/>
            <person name="Jen D."/>
            <person name="Larson L."/>
            <person name="Mehta T."/>
            <person name="Neiman D."/>
            <person name="Pearson M."/>
            <person name="Roberts A."/>
            <person name="Saif S."/>
            <person name="Shea T."/>
            <person name="Shenoy N."/>
            <person name="Sisk P."/>
            <person name="Stolte C."/>
            <person name="Sykes S."/>
            <person name="Walk T."/>
            <person name="White J."/>
            <person name="Yandava C."/>
            <person name="Haas B."/>
            <person name="Nusbaum C."/>
            <person name="Birren B."/>
        </authorList>
    </citation>
    <scope>NUCLEOTIDE SEQUENCE [LARGE SCALE GENOMIC DNA]</scope>
    <source>
        <strain evidence="3">ATCC 64411 / 73-15</strain>
    </source>
</reference>
<reference evidence="2" key="4">
    <citation type="journal article" date="2015" name="G3 (Bethesda)">
        <title>Genome sequences of three phytopathogenic species of the Magnaporthaceae family of fungi.</title>
        <authorList>
            <person name="Okagaki L.H."/>
            <person name="Nunes C.C."/>
            <person name="Sailsbery J."/>
            <person name="Clay B."/>
            <person name="Brown D."/>
            <person name="John T."/>
            <person name="Oh Y."/>
            <person name="Young N."/>
            <person name="Fitzgerald M."/>
            <person name="Haas B.J."/>
            <person name="Zeng Q."/>
            <person name="Young S."/>
            <person name="Adiconis X."/>
            <person name="Fan L."/>
            <person name="Levin J.Z."/>
            <person name="Mitchell T.K."/>
            <person name="Okubara P.A."/>
            <person name="Farman M.L."/>
            <person name="Kohn L.M."/>
            <person name="Birren B."/>
            <person name="Ma L.-J."/>
            <person name="Dean R.A."/>
        </authorList>
    </citation>
    <scope>NUCLEOTIDE SEQUENCE</scope>
    <source>
        <strain evidence="2">ATCC 64411 / 73-15</strain>
    </source>
</reference>
<protein>
    <submittedName>
        <fullName evidence="1 2">Uncharacterized protein</fullName>
    </submittedName>
</protein>
<dbReference type="OMA" id="NEWIENM"/>
<evidence type="ECO:0000313" key="3">
    <source>
        <dbReference type="Proteomes" id="UP000011715"/>
    </source>
</evidence>
<accession>A0A0C4E237</accession>
<reference evidence="2" key="5">
    <citation type="submission" date="2015-06" db="UniProtKB">
        <authorList>
            <consortium name="EnsemblFungi"/>
        </authorList>
    </citation>
    <scope>IDENTIFICATION</scope>
    <source>
        <strain evidence="2">ATCC 64411</strain>
    </source>
</reference>
<evidence type="ECO:0000313" key="2">
    <source>
        <dbReference type="EnsemblFungi" id="MAPG_06465T0"/>
    </source>
</evidence>
<dbReference type="VEuPathDB" id="FungiDB:MAPG_06465"/>
<dbReference type="AlphaFoldDB" id="A0A0C4E237"/>
<dbReference type="PROSITE" id="PS51257">
    <property type="entry name" value="PROKAR_LIPOPROTEIN"/>
    <property type="match status" value="1"/>
</dbReference>
<name>A0A0C4E237_MAGP6</name>
<organism evidence="2 3">
    <name type="scientific">Magnaporthiopsis poae (strain ATCC 64411 / 73-15)</name>
    <name type="common">Kentucky bluegrass fungus</name>
    <name type="synonym">Magnaporthe poae</name>
    <dbReference type="NCBI Taxonomy" id="644358"/>
    <lineage>
        <taxon>Eukaryota</taxon>
        <taxon>Fungi</taxon>
        <taxon>Dikarya</taxon>
        <taxon>Ascomycota</taxon>
        <taxon>Pezizomycotina</taxon>
        <taxon>Sordariomycetes</taxon>
        <taxon>Sordariomycetidae</taxon>
        <taxon>Magnaporthales</taxon>
        <taxon>Magnaporthaceae</taxon>
        <taxon>Magnaporthiopsis</taxon>
    </lineage>
</organism>
<dbReference type="eggNOG" id="ENOG502S23J">
    <property type="taxonomic scope" value="Eukaryota"/>
</dbReference>
<gene>
    <name evidence="1" type="ORF">MAPG_06465</name>
</gene>
<reference evidence="1" key="3">
    <citation type="submission" date="2011-03" db="EMBL/GenBank/DDBJ databases">
        <title>Annotation of Magnaporthe poae ATCC 64411.</title>
        <authorList>
            <person name="Ma L.-J."/>
            <person name="Dead R."/>
            <person name="Young S.K."/>
            <person name="Zeng Q."/>
            <person name="Gargeya S."/>
            <person name="Fitzgerald M."/>
            <person name="Haas B."/>
            <person name="Abouelleil A."/>
            <person name="Alvarado L."/>
            <person name="Arachchi H.M."/>
            <person name="Berlin A."/>
            <person name="Brown A."/>
            <person name="Chapman S.B."/>
            <person name="Chen Z."/>
            <person name="Dunbar C."/>
            <person name="Freedman E."/>
            <person name="Gearin G."/>
            <person name="Gellesch M."/>
            <person name="Goldberg J."/>
            <person name="Griggs A."/>
            <person name="Gujja S."/>
            <person name="Heiman D."/>
            <person name="Howarth C."/>
            <person name="Larson L."/>
            <person name="Lui A."/>
            <person name="MacDonald P.J.P."/>
            <person name="Mehta T."/>
            <person name="Montmayeur A."/>
            <person name="Murphy C."/>
            <person name="Neiman D."/>
            <person name="Pearson M."/>
            <person name="Priest M."/>
            <person name="Roberts A."/>
            <person name="Saif S."/>
            <person name="Shea T."/>
            <person name="Shenoy N."/>
            <person name="Sisk P."/>
            <person name="Stolte C."/>
            <person name="Sykes S."/>
            <person name="Yandava C."/>
            <person name="Wortman J."/>
            <person name="Nusbaum C."/>
            <person name="Birren B."/>
        </authorList>
    </citation>
    <scope>NUCLEOTIDE SEQUENCE</scope>
    <source>
        <strain evidence="1">ATCC 64411</strain>
    </source>
</reference>
<sequence length="79" mass="9051">MYHEGDRDDDDQDGQRSSSSLAVVLAACRSLVHDMLAELDGMEQIEREALRQENEWIENMNRDDSNDDTLKAGAIWRVL</sequence>
<dbReference type="STRING" id="644358.A0A0C4E237"/>
<proteinExistence type="predicted"/>
<dbReference type="OrthoDB" id="5429993at2759"/>
<keyword evidence="3" id="KW-1185">Reference proteome</keyword>
<dbReference type="EMBL" id="GL876970">
    <property type="protein sequence ID" value="KLU87465.1"/>
    <property type="molecule type" value="Genomic_DNA"/>
</dbReference>
<dbReference type="Proteomes" id="UP000011715">
    <property type="component" value="Unassembled WGS sequence"/>
</dbReference>